<dbReference type="AlphaFoldDB" id="A0A9W8Q2H2"/>
<comment type="caution">
    <text evidence="1">The sequence shown here is derived from an EMBL/GenBank/DDBJ whole genome shotgun (WGS) entry which is preliminary data.</text>
</comment>
<sequence length="192" mass="21864">MSSGEEVKNCDLRGYTYPQLHPVRDVFAVESEDEETVAIWEGPSWIQRIKFKAPYAKKIWDITMGQKIGSHTVGLTGWLFSFSFSPDENILHSNRGNIPVPIQDTAKQAADKHWKYIRDCLYVLDEWVFQGHERLIWLPSAYRPQTTGDQNIAVRGGKIALGNETGSVVFIEVSLEETPVAKRYMLYNQGTV</sequence>
<proteinExistence type="predicted"/>
<dbReference type="Proteomes" id="UP001152130">
    <property type="component" value="Unassembled WGS sequence"/>
</dbReference>
<gene>
    <name evidence="1" type="ORF">NW766_000890</name>
</gene>
<accession>A0A9W8Q2H2</accession>
<reference evidence="1" key="1">
    <citation type="submission" date="2022-10" db="EMBL/GenBank/DDBJ databases">
        <title>Fusarium specimens isolated from Avocado Roots.</title>
        <authorList>
            <person name="Stajich J."/>
            <person name="Roper C."/>
            <person name="Heimlech-Rivalta G."/>
        </authorList>
    </citation>
    <scope>NUCLEOTIDE SEQUENCE</scope>
    <source>
        <strain evidence="1">CF00143</strain>
    </source>
</reference>
<keyword evidence="2" id="KW-1185">Reference proteome</keyword>
<protein>
    <submittedName>
        <fullName evidence="1">Uncharacterized protein</fullName>
    </submittedName>
</protein>
<organism evidence="1 2">
    <name type="scientific">Fusarium irregulare</name>
    <dbReference type="NCBI Taxonomy" id="2494466"/>
    <lineage>
        <taxon>Eukaryota</taxon>
        <taxon>Fungi</taxon>
        <taxon>Dikarya</taxon>
        <taxon>Ascomycota</taxon>
        <taxon>Pezizomycotina</taxon>
        <taxon>Sordariomycetes</taxon>
        <taxon>Hypocreomycetidae</taxon>
        <taxon>Hypocreales</taxon>
        <taxon>Nectriaceae</taxon>
        <taxon>Fusarium</taxon>
        <taxon>Fusarium incarnatum-equiseti species complex</taxon>
    </lineage>
</organism>
<dbReference type="EMBL" id="JAPDHF010000001">
    <property type="protein sequence ID" value="KAJ4024650.1"/>
    <property type="molecule type" value="Genomic_DNA"/>
</dbReference>
<name>A0A9W8Q2H2_9HYPO</name>
<evidence type="ECO:0000313" key="2">
    <source>
        <dbReference type="Proteomes" id="UP001152130"/>
    </source>
</evidence>
<evidence type="ECO:0000313" key="1">
    <source>
        <dbReference type="EMBL" id="KAJ4024650.1"/>
    </source>
</evidence>